<evidence type="ECO:0000256" key="2">
    <source>
        <dbReference type="ARBA" id="ARBA00022670"/>
    </source>
</evidence>
<dbReference type="CDD" id="cd01086">
    <property type="entry name" value="MetAP1"/>
    <property type="match status" value="1"/>
</dbReference>
<dbReference type="PRINTS" id="PR00599">
    <property type="entry name" value="MAPEPTIDASE"/>
</dbReference>
<dbReference type="SUPFAM" id="SSF55920">
    <property type="entry name" value="Creatinase/aminopeptidase"/>
    <property type="match status" value="1"/>
</dbReference>
<name>A0A6J6HL31_9ZZZZ</name>
<evidence type="ECO:0000313" key="6">
    <source>
        <dbReference type="EMBL" id="CAB4613666.1"/>
    </source>
</evidence>
<dbReference type="HAMAP" id="MF_01974">
    <property type="entry name" value="MetAP_1"/>
    <property type="match status" value="1"/>
</dbReference>
<dbReference type="PANTHER" id="PTHR43330:SF27">
    <property type="entry name" value="METHIONINE AMINOPEPTIDASE"/>
    <property type="match status" value="1"/>
</dbReference>
<dbReference type="InterPro" id="IPR001714">
    <property type="entry name" value="Pept_M24_MAP"/>
</dbReference>
<dbReference type="GO" id="GO:0046872">
    <property type="term" value="F:metal ion binding"/>
    <property type="evidence" value="ECO:0007669"/>
    <property type="project" value="UniProtKB-KW"/>
</dbReference>
<evidence type="ECO:0000256" key="1">
    <source>
        <dbReference type="ARBA" id="ARBA00022438"/>
    </source>
</evidence>
<feature type="domain" description="Peptidase M24" evidence="5">
    <location>
        <begin position="39"/>
        <end position="264"/>
    </location>
</feature>
<evidence type="ECO:0000256" key="3">
    <source>
        <dbReference type="ARBA" id="ARBA00022723"/>
    </source>
</evidence>
<dbReference type="GO" id="GO:0006508">
    <property type="term" value="P:proteolysis"/>
    <property type="evidence" value="ECO:0007669"/>
    <property type="project" value="UniProtKB-KW"/>
</dbReference>
<dbReference type="InterPro" id="IPR000994">
    <property type="entry name" value="Pept_M24"/>
</dbReference>
<organism evidence="6">
    <name type="scientific">freshwater metagenome</name>
    <dbReference type="NCBI Taxonomy" id="449393"/>
    <lineage>
        <taxon>unclassified sequences</taxon>
        <taxon>metagenomes</taxon>
        <taxon>ecological metagenomes</taxon>
    </lineage>
</organism>
<protein>
    <submittedName>
        <fullName evidence="6">Unannotated protein</fullName>
    </submittedName>
</protein>
<dbReference type="PANTHER" id="PTHR43330">
    <property type="entry name" value="METHIONINE AMINOPEPTIDASE"/>
    <property type="match status" value="1"/>
</dbReference>
<gene>
    <name evidence="6" type="ORF">UFOPK1852_00833</name>
</gene>
<keyword evidence="1" id="KW-0031">Aminopeptidase</keyword>
<dbReference type="GO" id="GO:0070006">
    <property type="term" value="F:metalloaminopeptidase activity"/>
    <property type="evidence" value="ECO:0007669"/>
    <property type="project" value="InterPro"/>
</dbReference>
<dbReference type="InterPro" id="IPR036005">
    <property type="entry name" value="Creatinase/aminopeptidase-like"/>
</dbReference>
<dbReference type="Pfam" id="PF00557">
    <property type="entry name" value="Peptidase_M24"/>
    <property type="match status" value="1"/>
</dbReference>
<evidence type="ECO:0000259" key="5">
    <source>
        <dbReference type="Pfam" id="PF00557"/>
    </source>
</evidence>
<dbReference type="Gene3D" id="3.90.230.10">
    <property type="entry name" value="Creatinase/methionine aminopeptidase superfamily"/>
    <property type="match status" value="1"/>
</dbReference>
<keyword evidence="2" id="KW-0645">Protease</keyword>
<proteinExistence type="inferred from homology"/>
<dbReference type="InterPro" id="IPR002467">
    <property type="entry name" value="Pept_M24A_MAP1"/>
</dbReference>
<accession>A0A6J6HL31</accession>
<dbReference type="GO" id="GO:0005829">
    <property type="term" value="C:cytosol"/>
    <property type="evidence" value="ECO:0007669"/>
    <property type="project" value="TreeGrafter"/>
</dbReference>
<keyword evidence="4" id="KW-0378">Hydrolase</keyword>
<dbReference type="NCBIfam" id="TIGR00500">
    <property type="entry name" value="met_pdase_I"/>
    <property type="match status" value="1"/>
</dbReference>
<evidence type="ECO:0000256" key="4">
    <source>
        <dbReference type="ARBA" id="ARBA00022801"/>
    </source>
</evidence>
<sequence>MPFLKSLSAPQLHLAALVNHLVNNLVVDIQIKTLEQLKVMRRAGLLVGETLALLKDSIKVGMRTDALDAIAAANIKRGGGTSNFKGYHGYPATICISINDEIVHGIPGDRVIEDGDVVSIDCGAIIDGWHGDAAFSVGVGNVDPADQKLMDVCEESMWRGIAAGHLGAKLSDIGHAIESYTDAQGKYGILQEYGGHGIGTEMHQAPHVLNFGKRGFGPEIVVGMALAIEPMITRGTHKTKVLKDNWTVVSNDKSRGSHFENSYCIAPDGKPFVLTAIDGGREKLGALGIEISSLI</sequence>
<dbReference type="EMBL" id="CAEZUS010000130">
    <property type="protein sequence ID" value="CAB4613666.1"/>
    <property type="molecule type" value="Genomic_DNA"/>
</dbReference>
<dbReference type="PROSITE" id="PS00680">
    <property type="entry name" value="MAP_1"/>
    <property type="match status" value="1"/>
</dbReference>
<keyword evidence="3" id="KW-0479">Metal-binding</keyword>
<reference evidence="6" key="1">
    <citation type="submission" date="2020-05" db="EMBL/GenBank/DDBJ databases">
        <authorList>
            <person name="Chiriac C."/>
            <person name="Salcher M."/>
            <person name="Ghai R."/>
            <person name="Kavagutti S V."/>
        </authorList>
    </citation>
    <scope>NUCLEOTIDE SEQUENCE</scope>
</reference>
<dbReference type="AlphaFoldDB" id="A0A6J6HL31"/>